<dbReference type="EMBL" id="JAPMOS010000025">
    <property type="protein sequence ID" value="KAJ4458887.1"/>
    <property type="molecule type" value="Genomic_DNA"/>
</dbReference>
<proteinExistence type="predicted"/>
<comment type="caution">
    <text evidence="1">The sequence shown here is derived from an EMBL/GenBank/DDBJ whole genome shotgun (WGS) entry which is preliminary data.</text>
</comment>
<organism evidence="1 2">
    <name type="scientific">Paratrimastix pyriformis</name>
    <dbReference type="NCBI Taxonomy" id="342808"/>
    <lineage>
        <taxon>Eukaryota</taxon>
        <taxon>Metamonada</taxon>
        <taxon>Preaxostyla</taxon>
        <taxon>Paratrimastigidae</taxon>
        <taxon>Paratrimastix</taxon>
    </lineage>
</organism>
<sequence length="126" mass="13730">MYCCSAEYTLSGGEHGPTPTRYSLAIVDAPWGVTGDPKDKAPDYEDVSQQLTSLVQAGGTRIISWTRRRIYNSSSMTCGSMKLWDVTRPIRGTNKGTGSLSRRLPSSLLRGLLELFSCPPAEESSP</sequence>
<evidence type="ECO:0000313" key="1">
    <source>
        <dbReference type="EMBL" id="KAJ4458887.1"/>
    </source>
</evidence>
<evidence type="ECO:0000313" key="2">
    <source>
        <dbReference type="Proteomes" id="UP001141327"/>
    </source>
</evidence>
<dbReference type="Proteomes" id="UP001141327">
    <property type="component" value="Unassembled WGS sequence"/>
</dbReference>
<evidence type="ECO:0008006" key="3">
    <source>
        <dbReference type="Google" id="ProtNLM"/>
    </source>
</evidence>
<gene>
    <name evidence="1" type="ORF">PAPYR_5421</name>
</gene>
<protein>
    <recommendedName>
        <fullName evidence="3">Trimethylguanosine synthase</fullName>
    </recommendedName>
</protein>
<name>A0ABQ8UKE2_9EUKA</name>
<accession>A0ABQ8UKE2</accession>
<reference evidence="1" key="1">
    <citation type="journal article" date="2022" name="bioRxiv">
        <title>Genomics of Preaxostyla Flagellates Illuminates Evolutionary Transitions and the Path Towards Mitochondrial Loss.</title>
        <authorList>
            <person name="Novak L.V.F."/>
            <person name="Treitli S.C."/>
            <person name="Pyrih J."/>
            <person name="Halakuc P."/>
            <person name="Pipaliya S.V."/>
            <person name="Vacek V."/>
            <person name="Brzon O."/>
            <person name="Soukal P."/>
            <person name="Eme L."/>
            <person name="Dacks J.B."/>
            <person name="Karnkowska A."/>
            <person name="Elias M."/>
            <person name="Hampl V."/>
        </authorList>
    </citation>
    <scope>NUCLEOTIDE SEQUENCE</scope>
    <source>
        <strain evidence="1">RCP-MX</strain>
    </source>
</reference>
<keyword evidence="2" id="KW-1185">Reference proteome</keyword>